<gene>
    <name evidence="1" type="ORF">B5K06_31955</name>
</gene>
<dbReference type="Proteomes" id="UP000254939">
    <property type="component" value="Unassembled WGS sequence"/>
</dbReference>
<accession>A0A370KEQ6</accession>
<comment type="caution">
    <text evidence="1">The sequence shown here is derived from an EMBL/GenBank/DDBJ whole genome shotgun (WGS) entry which is preliminary data.</text>
</comment>
<evidence type="ECO:0000313" key="2">
    <source>
        <dbReference type="Proteomes" id="UP000254939"/>
    </source>
</evidence>
<name>A0A370KEQ6_9HYPH</name>
<evidence type="ECO:0000313" key="1">
    <source>
        <dbReference type="EMBL" id="RDJ02701.1"/>
    </source>
</evidence>
<dbReference type="EMBL" id="NAAC01000046">
    <property type="protein sequence ID" value="RDJ02701.1"/>
    <property type="molecule type" value="Genomic_DNA"/>
</dbReference>
<sequence length="69" mass="7562">MVIDQQSVRYRVEPSITNGGKWAVVELHTRLPAIVEGVGLTSLSSREANDLVELMNSRERHANSATSNA</sequence>
<proteinExistence type="predicted"/>
<dbReference type="AlphaFoldDB" id="A0A370KEQ6"/>
<protein>
    <submittedName>
        <fullName evidence="1">Uncharacterized protein</fullName>
    </submittedName>
</protein>
<organism evidence="1 2">
    <name type="scientific">Rhizobium grahamii</name>
    <dbReference type="NCBI Taxonomy" id="1120045"/>
    <lineage>
        <taxon>Bacteria</taxon>
        <taxon>Pseudomonadati</taxon>
        <taxon>Pseudomonadota</taxon>
        <taxon>Alphaproteobacteria</taxon>
        <taxon>Hyphomicrobiales</taxon>
        <taxon>Rhizobiaceae</taxon>
        <taxon>Rhizobium/Agrobacterium group</taxon>
        <taxon>Rhizobium</taxon>
    </lineage>
</organism>
<reference evidence="1 2" key="1">
    <citation type="submission" date="2017-03" db="EMBL/GenBank/DDBJ databases">
        <title>Genome analysis of Rhizobial strains effectives or ineffectives for nitrogen fixation isolated from bean seeds.</title>
        <authorList>
            <person name="Peralta H."/>
            <person name="Aguilar-Vera A."/>
            <person name="Mora Y."/>
            <person name="Vargas-Lagunas C."/>
            <person name="Girard L."/>
            <person name="Mora J."/>
        </authorList>
    </citation>
    <scope>NUCLEOTIDE SEQUENCE [LARGE SCALE GENOMIC DNA]</scope>
    <source>
        <strain evidence="1 2">CCGM3</strain>
    </source>
</reference>